<accession>A0A375HSY0</accession>
<reference evidence="3 4" key="1">
    <citation type="submission" date="2018-01" db="EMBL/GenBank/DDBJ databases">
        <authorList>
            <person name="Clerissi C."/>
        </authorList>
    </citation>
    <scope>NUCLEOTIDE SEQUENCE [LARGE SCALE GENOMIC DNA]</scope>
    <source>
        <strain evidence="1">Cupriavidus taiwanensis STM 6082</strain>
        <strain evidence="2">Cupriavidus taiwanensis STM 6160</strain>
        <plasmid evidence="3">ii</plasmid>
        <plasmid evidence="2">II</plasmid>
    </source>
</reference>
<dbReference type="AlphaFoldDB" id="A0A375HSY0"/>
<geneLocation type="plasmid" evidence="2">
    <name>II</name>
</geneLocation>
<dbReference type="Proteomes" id="UP000255168">
    <property type="component" value="Plasmid II"/>
</dbReference>
<evidence type="ECO:0000313" key="4">
    <source>
        <dbReference type="Proteomes" id="UP000256710"/>
    </source>
</evidence>
<evidence type="ECO:0000313" key="3">
    <source>
        <dbReference type="Proteomes" id="UP000255168"/>
    </source>
</evidence>
<evidence type="ECO:0000313" key="1">
    <source>
        <dbReference type="EMBL" id="SOZ38498.1"/>
    </source>
</evidence>
<protein>
    <submittedName>
        <fullName evidence="2">Uncharacterized protein</fullName>
    </submittedName>
</protein>
<dbReference type="Proteomes" id="UP000256710">
    <property type="component" value="Unassembled WGS sequence"/>
</dbReference>
<sequence length="39" mass="4587">MVREPYGRRGRGADARGAYHSFYRTYQNIYSAQNSINFI</sequence>
<keyword evidence="4" id="KW-1185">Reference proteome</keyword>
<dbReference type="EMBL" id="LT984807">
    <property type="protein sequence ID" value="SPD59857.1"/>
    <property type="molecule type" value="Genomic_DNA"/>
</dbReference>
<proteinExistence type="predicted"/>
<dbReference type="EMBL" id="OFTC01000034">
    <property type="protein sequence ID" value="SOZ38498.1"/>
    <property type="molecule type" value="Genomic_DNA"/>
</dbReference>
<organism evidence="2 3">
    <name type="scientific">Cupriavidus neocaledonicus</name>
    <dbReference type="NCBI Taxonomy" id="1040979"/>
    <lineage>
        <taxon>Bacteria</taxon>
        <taxon>Pseudomonadati</taxon>
        <taxon>Pseudomonadota</taxon>
        <taxon>Betaproteobacteria</taxon>
        <taxon>Burkholderiales</taxon>
        <taxon>Burkholderiaceae</taxon>
        <taxon>Cupriavidus</taxon>
    </lineage>
</organism>
<keyword evidence="2" id="KW-0614">Plasmid</keyword>
<geneLocation type="plasmid" evidence="3">
    <name>ii</name>
</geneLocation>
<gene>
    <name evidence="1" type="ORF">CBM2605_B110027</name>
    <name evidence="2" type="ORF">CBM2607_MP20509</name>
</gene>
<evidence type="ECO:0000313" key="2">
    <source>
        <dbReference type="EMBL" id="SPD59857.1"/>
    </source>
</evidence>
<name>A0A375HSY0_9BURK</name>